<accession>A0A8X6MEL5</accession>
<evidence type="ECO:0000313" key="2">
    <source>
        <dbReference type="Proteomes" id="UP000887013"/>
    </source>
</evidence>
<dbReference type="EMBL" id="BMAW01090595">
    <property type="protein sequence ID" value="GFS45667.1"/>
    <property type="molecule type" value="Genomic_DNA"/>
</dbReference>
<dbReference type="Proteomes" id="UP000887013">
    <property type="component" value="Unassembled WGS sequence"/>
</dbReference>
<reference evidence="1" key="1">
    <citation type="submission" date="2020-08" db="EMBL/GenBank/DDBJ databases">
        <title>Multicomponent nature underlies the extraordinary mechanical properties of spider dragline silk.</title>
        <authorList>
            <person name="Kono N."/>
            <person name="Nakamura H."/>
            <person name="Mori M."/>
            <person name="Yoshida Y."/>
            <person name="Ohtoshi R."/>
            <person name="Malay A.D."/>
            <person name="Moran D.A.P."/>
            <person name="Tomita M."/>
            <person name="Numata K."/>
            <person name="Arakawa K."/>
        </authorList>
    </citation>
    <scope>NUCLEOTIDE SEQUENCE</scope>
</reference>
<feature type="non-terminal residue" evidence="1">
    <location>
        <position position="54"/>
    </location>
</feature>
<protein>
    <submittedName>
        <fullName evidence="1">Uncharacterized protein</fullName>
    </submittedName>
</protein>
<gene>
    <name evidence="1" type="ORF">NPIL_476811</name>
</gene>
<comment type="caution">
    <text evidence="1">The sequence shown here is derived from an EMBL/GenBank/DDBJ whole genome shotgun (WGS) entry which is preliminary data.</text>
</comment>
<keyword evidence="2" id="KW-1185">Reference proteome</keyword>
<sequence>MGDRPTRRASASLQSTWVLGRFQVPSPNKLGRFPRWHCWHRKSLGHMMQPRPHS</sequence>
<organism evidence="1 2">
    <name type="scientific">Nephila pilipes</name>
    <name type="common">Giant wood spider</name>
    <name type="synonym">Nephila maculata</name>
    <dbReference type="NCBI Taxonomy" id="299642"/>
    <lineage>
        <taxon>Eukaryota</taxon>
        <taxon>Metazoa</taxon>
        <taxon>Ecdysozoa</taxon>
        <taxon>Arthropoda</taxon>
        <taxon>Chelicerata</taxon>
        <taxon>Arachnida</taxon>
        <taxon>Araneae</taxon>
        <taxon>Araneomorphae</taxon>
        <taxon>Entelegynae</taxon>
        <taxon>Araneoidea</taxon>
        <taxon>Nephilidae</taxon>
        <taxon>Nephila</taxon>
    </lineage>
</organism>
<name>A0A8X6MEL5_NEPPI</name>
<evidence type="ECO:0000313" key="1">
    <source>
        <dbReference type="EMBL" id="GFS45667.1"/>
    </source>
</evidence>
<dbReference type="AlphaFoldDB" id="A0A8X6MEL5"/>
<proteinExistence type="predicted"/>